<dbReference type="RefSeq" id="WP_229932953.1">
    <property type="nucleotide sequence ID" value="NZ_CAJHOF010000009.1"/>
</dbReference>
<protein>
    <recommendedName>
        <fullName evidence="4">Cell surface protein</fullName>
    </recommendedName>
</protein>
<keyword evidence="1" id="KW-0175">Coiled coil</keyword>
<name>A0ABN7KBZ3_9BACT</name>
<evidence type="ECO:0000313" key="2">
    <source>
        <dbReference type="EMBL" id="CAD7288790.1"/>
    </source>
</evidence>
<feature type="coiled-coil region" evidence="1">
    <location>
        <begin position="256"/>
        <end position="321"/>
    </location>
</feature>
<proteinExistence type="predicted"/>
<sequence>MSEKLQKNLKNYVESNGVLISIKALANEYFKEISDLNKDELKDEILTRMQILLQHFNSHNLTNTKNLRSAMEGINQALVGAKEKELYKLLDEQDSIARKIRIKQDEIRNTLVISYESAERLMQESNAECKDEVLGLIGSAIIRETRMLGILKESSQNAFLTTIENGINIHETISQISKNMAYSSILQGEFSRDRIIEISRTIILAAAEVANEGHIFANVLVDGAVVGVKDGISLAVAKIKDDAKFAPNEVVDDARLKELKNIDESFINMLKELETKLEAPAKDEIKILLTTTLDSLMAKLKRISEQANEQLSERINTIKENPNIAELINGANDRLEKLKSALNEREWLKGEIGDKFETIKKELDELEKKASVKFSEVKTINIKEEAKKMGDRAYKSAKEFIAKLKKDEPKQDNK</sequence>
<evidence type="ECO:0000313" key="3">
    <source>
        <dbReference type="Proteomes" id="UP000789803"/>
    </source>
</evidence>
<organism evidence="2 3">
    <name type="scientific">Campylobacter majalis</name>
    <dbReference type="NCBI Taxonomy" id="2790656"/>
    <lineage>
        <taxon>Bacteria</taxon>
        <taxon>Pseudomonadati</taxon>
        <taxon>Campylobacterota</taxon>
        <taxon>Epsilonproteobacteria</taxon>
        <taxon>Campylobacterales</taxon>
        <taxon>Campylobacteraceae</taxon>
        <taxon>Campylobacter</taxon>
    </lineage>
</organism>
<evidence type="ECO:0000256" key="1">
    <source>
        <dbReference type="SAM" id="Coils"/>
    </source>
</evidence>
<keyword evidence="3" id="KW-1185">Reference proteome</keyword>
<accession>A0ABN7KBZ3</accession>
<reference evidence="2 3" key="1">
    <citation type="submission" date="2020-11" db="EMBL/GenBank/DDBJ databases">
        <authorList>
            <person name="Peeters C."/>
        </authorList>
    </citation>
    <scope>NUCLEOTIDE SEQUENCE [LARGE SCALE GENOMIC DNA]</scope>
    <source>
        <strain evidence="2 3">LMG 7974</strain>
    </source>
</reference>
<gene>
    <name evidence="2" type="ORF">LMG7974_01154</name>
</gene>
<evidence type="ECO:0008006" key="4">
    <source>
        <dbReference type="Google" id="ProtNLM"/>
    </source>
</evidence>
<dbReference type="EMBL" id="CAJHOF010000009">
    <property type="protein sequence ID" value="CAD7288790.1"/>
    <property type="molecule type" value="Genomic_DNA"/>
</dbReference>
<dbReference type="Proteomes" id="UP000789803">
    <property type="component" value="Unassembled WGS sequence"/>
</dbReference>
<comment type="caution">
    <text evidence="2">The sequence shown here is derived from an EMBL/GenBank/DDBJ whole genome shotgun (WGS) entry which is preliminary data.</text>
</comment>